<dbReference type="SUPFAM" id="SSF88713">
    <property type="entry name" value="Glycoside hydrolase/deacetylase"/>
    <property type="match status" value="1"/>
</dbReference>
<gene>
    <name evidence="2" type="ORF">Ctaglu_19340</name>
</gene>
<accession>A0A401UL80</accession>
<dbReference type="EMBL" id="BHYK01000009">
    <property type="protein sequence ID" value="GCD10311.1"/>
    <property type="molecule type" value="Genomic_DNA"/>
</dbReference>
<dbReference type="GO" id="GO:0016020">
    <property type="term" value="C:membrane"/>
    <property type="evidence" value="ECO:0007669"/>
    <property type="project" value="TreeGrafter"/>
</dbReference>
<reference evidence="2 3" key="1">
    <citation type="submission" date="2018-11" db="EMBL/GenBank/DDBJ databases">
        <title>Genome sequencing and assembly of Clostridium tagluense strain A121.</title>
        <authorList>
            <person name="Murakami T."/>
            <person name="Segawa T."/>
            <person name="Shcherbakova V.A."/>
            <person name="Mori H."/>
            <person name="Yoshimura Y."/>
        </authorList>
    </citation>
    <scope>NUCLEOTIDE SEQUENCE [LARGE SCALE GENOMIC DNA]</scope>
    <source>
        <strain evidence="2 3">A121</strain>
    </source>
</reference>
<dbReference type="Pfam" id="PF01522">
    <property type="entry name" value="Polysacc_deac_1"/>
    <property type="match status" value="1"/>
</dbReference>
<sequence>MISVKSRILSIIISSMLIVTCLSTAVYGKDLRCSSVIDSKNEYINCHNKDKSKTADLIKFFKNVFSNNIAVNGLSTKEYNWYFQPRNDNTPPEGPKETIKIISNYECYYLGDTSKKTLYLTFDEGYEAGYTAPILDVLKKHNVKAAFFVVKPYITSNPELIKRMVDEGHLVCNHSNHHPSMASIVDVEKFNRELSDVEAEFENVTGKKISKYFRPPMGKYSELSLQYTQNYGYKTIFWSFAYMDWLTDKQPSHETAKKRIMQRTHNGGIMLLHAVSKTNAEILDDVITQWKSQGYELKTLDELPSKH</sequence>
<dbReference type="Proteomes" id="UP000287872">
    <property type="component" value="Unassembled WGS sequence"/>
</dbReference>
<dbReference type="NCBIfam" id="TIGR02884">
    <property type="entry name" value="spore_pdaA"/>
    <property type="match status" value="1"/>
</dbReference>
<dbReference type="InterPro" id="IPR050248">
    <property type="entry name" value="Polysacc_deacetylase_ArnD"/>
</dbReference>
<dbReference type="GO" id="GO:0016810">
    <property type="term" value="F:hydrolase activity, acting on carbon-nitrogen (but not peptide) bonds"/>
    <property type="evidence" value="ECO:0007669"/>
    <property type="project" value="InterPro"/>
</dbReference>
<evidence type="ECO:0000313" key="2">
    <source>
        <dbReference type="EMBL" id="GCD10311.1"/>
    </source>
</evidence>
<keyword evidence="3" id="KW-1185">Reference proteome</keyword>
<dbReference type="InterPro" id="IPR011330">
    <property type="entry name" value="Glyco_hydro/deAcase_b/a-brl"/>
</dbReference>
<dbReference type="InterPro" id="IPR002509">
    <property type="entry name" value="NODB_dom"/>
</dbReference>
<dbReference type="Gene3D" id="3.20.20.370">
    <property type="entry name" value="Glycoside hydrolase/deacetylase"/>
    <property type="match status" value="1"/>
</dbReference>
<feature type="domain" description="NodB homology" evidence="1">
    <location>
        <begin position="116"/>
        <end position="298"/>
    </location>
</feature>
<organism evidence="2 3">
    <name type="scientific">Clostridium tagluense</name>
    <dbReference type="NCBI Taxonomy" id="360422"/>
    <lineage>
        <taxon>Bacteria</taxon>
        <taxon>Bacillati</taxon>
        <taxon>Bacillota</taxon>
        <taxon>Clostridia</taxon>
        <taxon>Eubacteriales</taxon>
        <taxon>Clostridiaceae</taxon>
        <taxon>Clostridium</taxon>
    </lineage>
</organism>
<dbReference type="InterPro" id="IPR014235">
    <property type="entry name" value="Spore_PdaA"/>
</dbReference>
<dbReference type="PANTHER" id="PTHR10587">
    <property type="entry name" value="GLYCOSYL TRANSFERASE-RELATED"/>
    <property type="match status" value="1"/>
</dbReference>
<protein>
    <submittedName>
        <fullName evidence="2">Delta-lactam-biosynthetic de-N-acetylase</fullName>
    </submittedName>
</protein>
<dbReference type="PROSITE" id="PS51677">
    <property type="entry name" value="NODB"/>
    <property type="match status" value="1"/>
</dbReference>
<dbReference type="AlphaFoldDB" id="A0A401UL80"/>
<evidence type="ECO:0000259" key="1">
    <source>
        <dbReference type="PROSITE" id="PS51677"/>
    </source>
</evidence>
<comment type="caution">
    <text evidence="2">The sequence shown here is derived from an EMBL/GenBank/DDBJ whole genome shotgun (WGS) entry which is preliminary data.</text>
</comment>
<name>A0A401UL80_9CLOT</name>
<dbReference type="GO" id="GO:0005975">
    <property type="term" value="P:carbohydrate metabolic process"/>
    <property type="evidence" value="ECO:0007669"/>
    <property type="project" value="InterPro"/>
</dbReference>
<evidence type="ECO:0000313" key="3">
    <source>
        <dbReference type="Proteomes" id="UP000287872"/>
    </source>
</evidence>
<proteinExistence type="predicted"/>
<dbReference type="PANTHER" id="PTHR10587:SF78">
    <property type="entry name" value="PEPTIDOGLYCAN-N-ACETYLMURAMIC ACID DEACETYLASE PDAA"/>
    <property type="match status" value="1"/>
</dbReference>
<dbReference type="CDD" id="cd10948">
    <property type="entry name" value="CE4_BsPdaA_like"/>
    <property type="match status" value="1"/>
</dbReference>